<dbReference type="Proteomes" id="UP000193689">
    <property type="component" value="Unassembled WGS sequence"/>
</dbReference>
<accession>A0A1Y2DI62</accession>
<dbReference type="AlphaFoldDB" id="A0A1Y2DI62"/>
<name>A0A1Y2DI62_9PEZI</name>
<proteinExistence type="predicted"/>
<dbReference type="InParanoid" id="A0A1Y2DI62"/>
<protein>
    <submittedName>
        <fullName evidence="2">Uncharacterized protein</fullName>
    </submittedName>
</protein>
<dbReference type="GeneID" id="63777321"/>
<evidence type="ECO:0000313" key="2">
    <source>
        <dbReference type="EMBL" id="ORY58826.1"/>
    </source>
</evidence>
<keyword evidence="1" id="KW-1133">Transmembrane helix</keyword>
<dbReference type="EMBL" id="MCFJ01000015">
    <property type="protein sequence ID" value="ORY58826.1"/>
    <property type="molecule type" value="Genomic_DNA"/>
</dbReference>
<dbReference type="RefSeq" id="XP_040711638.1">
    <property type="nucleotide sequence ID" value="XM_040861109.1"/>
</dbReference>
<organism evidence="2 3">
    <name type="scientific">Pseudomassariella vexata</name>
    <dbReference type="NCBI Taxonomy" id="1141098"/>
    <lineage>
        <taxon>Eukaryota</taxon>
        <taxon>Fungi</taxon>
        <taxon>Dikarya</taxon>
        <taxon>Ascomycota</taxon>
        <taxon>Pezizomycotina</taxon>
        <taxon>Sordariomycetes</taxon>
        <taxon>Xylariomycetidae</taxon>
        <taxon>Amphisphaeriales</taxon>
        <taxon>Pseudomassariaceae</taxon>
        <taxon>Pseudomassariella</taxon>
    </lineage>
</organism>
<sequence length="88" mass="10219">MPSLFVIVHGAWDNCTTMRTMVLWLCGFPSQALFFLVFFVLSRMPWFVSMAFRRPGINVTTFNVIASGFRVFSHNIPKVFKFFFTPLT</sequence>
<reference evidence="2 3" key="1">
    <citation type="submission" date="2016-07" db="EMBL/GenBank/DDBJ databases">
        <title>Pervasive Adenine N6-methylation of Active Genes in Fungi.</title>
        <authorList>
            <consortium name="DOE Joint Genome Institute"/>
            <person name="Mondo S.J."/>
            <person name="Dannebaum R.O."/>
            <person name="Kuo R.C."/>
            <person name="Labutti K."/>
            <person name="Haridas S."/>
            <person name="Kuo A."/>
            <person name="Salamov A."/>
            <person name="Ahrendt S.R."/>
            <person name="Lipzen A."/>
            <person name="Sullivan W."/>
            <person name="Andreopoulos W.B."/>
            <person name="Clum A."/>
            <person name="Lindquist E."/>
            <person name="Daum C."/>
            <person name="Ramamoorthy G.K."/>
            <person name="Gryganskyi A."/>
            <person name="Culley D."/>
            <person name="Magnuson J.K."/>
            <person name="James T.Y."/>
            <person name="O'Malley M.A."/>
            <person name="Stajich J.E."/>
            <person name="Spatafora J.W."/>
            <person name="Visel A."/>
            <person name="Grigoriev I.V."/>
        </authorList>
    </citation>
    <scope>NUCLEOTIDE SEQUENCE [LARGE SCALE GENOMIC DNA]</scope>
    <source>
        <strain evidence="2 3">CBS 129021</strain>
    </source>
</reference>
<keyword evidence="1" id="KW-0472">Membrane</keyword>
<comment type="caution">
    <text evidence="2">The sequence shown here is derived from an EMBL/GenBank/DDBJ whole genome shotgun (WGS) entry which is preliminary data.</text>
</comment>
<evidence type="ECO:0000313" key="3">
    <source>
        <dbReference type="Proteomes" id="UP000193689"/>
    </source>
</evidence>
<feature type="transmembrane region" description="Helical" evidence="1">
    <location>
        <begin position="21"/>
        <end position="41"/>
    </location>
</feature>
<evidence type="ECO:0000256" key="1">
    <source>
        <dbReference type="SAM" id="Phobius"/>
    </source>
</evidence>
<gene>
    <name evidence="2" type="ORF">BCR38DRAFT_446717</name>
</gene>
<keyword evidence="3" id="KW-1185">Reference proteome</keyword>
<keyword evidence="1" id="KW-0812">Transmembrane</keyword>